<dbReference type="Proteomes" id="UP001283341">
    <property type="component" value="Unassembled WGS sequence"/>
</dbReference>
<reference evidence="2" key="1">
    <citation type="journal article" date="2023" name="Mol. Phylogenet. Evol.">
        <title>Genome-scale phylogeny and comparative genomics of the fungal order Sordariales.</title>
        <authorList>
            <person name="Hensen N."/>
            <person name="Bonometti L."/>
            <person name="Westerberg I."/>
            <person name="Brannstrom I.O."/>
            <person name="Guillou S."/>
            <person name="Cros-Aarteil S."/>
            <person name="Calhoun S."/>
            <person name="Haridas S."/>
            <person name="Kuo A."/>
            <person name="Mondo S."/>
            <person name="Pangilinan J."/>
            <person name="Riley R."/>
            <person name="LaButti K."/>
            <person name="Andreopoulos B."/>
            <person name="Lipzen A."/>
            <person name="Chen C."/>
            <person name="Yan M."/>
            <person name="Daum C."/>
            <person name="Ng V."/>
            <person name="Clum A."/>
            <person name="Steindorff A."/>
            <person name="Ohm R.A."/>
            <person name="Martin F."/>
            <person name="Silar P."/>
            <person name="Natvig D.O."/>
            <person name="Lalanne C."/>
            <person name="Gautier V."/>
            <person name="Ament-Velasquez S.L."/>
            <person name="Kruys A."/>
            <person name="Hutchinson M.I."/>
            <person name="Powell A.J."/>
            <person name="Barry K."/>
            <person name="Miller A.N."/>
            <person name="Grigoriev I.V."/>
            <person name="Debuchy R."/>
            <person name="Gladieux P."/>
            <person name="Hiltunen Thoren M."/>
            <person name="Johannesson H."/>
        </authorList>
    </citation>
    <scope>NUCLEOTIDE SEQUENCE</scope>
    <source>
        <strain evidence="2">CBS 118394</strain>
    </source>
</reference>
<dbReference type="EMBL" id="JAUEDM010000007">
    <property type="protein sequence ID" value="KAK3313466.1"/>
    <property type="molecule type" value="Genomic_DNA"/>
</dbReference>
<feature type="region of interest" description="Disordered" evidence="1">
    <location>
        <begin position="830"/>
        <end position="898"/>
    </location>
</feature>
<accession>A0AAE0HVE5</accession>
<reference evidence="2" key="2">
    <citation type="submission" date="2023-06" db="EMBL/GenBank/DDBJ databases">
        <authorList>
            <consortium name="Lawrence Berkeley National Laboratory"/>
            <person name="Haridas S."/>
            <person name="Hensen N."/>
            <person name="Bonometti L."/>
            <person name="Westerberg I."/>
            <person name="Brannstrom I.O."/>
            <person name="Guillou S."/>
            <person name="Cros-Aarteil S."/>
            <person name="Calhoun S."/>
            <person name="Kuo A."/>
            <person name="Mondo S."/>
            <person name="Pangilinan J."/>
            <person name="Riley R."/>
            <person name="Labutti K."/>
            <person name="Andreopoulos B."/>
            <person name="Lipzen A."/>
            <person name="Chen C."/>
            <person name="Yanf M."/>
            <person name="Daum C."/>
            <person name="Ng V."/>
            <person name="Clum A."/>
            <person name="Steindorff A."/>
            <person name="Ohm R."/>
            <person name="Martin F."/>
            <person name="Silar P."/>
            <person name="Natvig D."/>
            <person name="Lalanne C."/>
            <person name="Gautier V."/>
            <person name="Ament-Velasquez S.L."/>
            <person name="Kruys A."/>
            <person name="Hutchinson M.I."/>
            <person name="Powell A.J."/>
            <person name="Barry K."/>
            <person name="Miller A.N."/>
            <person name="Grigoriev I.V."/>
            <person name="Debuchy R."/>
            <person name="Gladieux P."/>
            <person name="Thoren M.H."/>
            <person name="Johannesson H."/>
        </authorList>
    </citation>
    <scope>NUCLEOTIDE SEQUENCE</scope>
    <source>
        <strain evidence="2">CBS 118394</strain>
    </source>
</reference>
<name>A0AAE0HVE5_9PEZI</name>
<gene>
    <name evidence="2" type="ORF">B0H66DRAFT_566279</name>
</gene>
<feature type="compositionally biased region" description="Acidic residues" evidence="1">
    <location>
        <begin position="854"/>
        <end position="864"/>
    </location>
</feature>
<feature type="compositionally biased region" description="Acidic residues" evidence="1">
    <location>
        <begin position="780"/>
        <end position="806"/>
    </location>
</feature>
<comment type="caution">
    <text evidence="2">The sequence shown here is derived from an EMBL/GenBank/DDBJ whole genome shotgun (WGS) entry which is preliminary data.</text>
</comment>
<feature type="compositionally biased region" description="Polar residues" evidence="1">
    <location>
        <begin position="85"/>
        <end position="103"/>
    </location>
</feature>
<protein>
    <submittedName>
        <fullName evidence="2">Uncharacterized protein</fullName>
    </submittedName>
</protein>
<proteinExistence type="predicted"/>
<feature type="region of interest" description="Disordered" evidence="1">
    <location>
        <begin position="51"/>
        <end position="123"/>
    </location>
</feature>
<evidence type="ECO:0000313" key="2">
    <source>
        <dbReference type="EMBL" id="KAK3313466.1"/>
    </source>
</evidence>
<keyword evidence="3" id="KW-1185">Reference proteome</keyword>
<sequence length="943" mass="103474">MDHSSESTQPWTATRCHRLLRPLLTHIAALRKEKARRAAVSCGDATISEANNNKTSVASGNKKRRNPPDPASSHPQKKIRYKYSTKASHTAASYNNITTPQKPSQRRRVINSKPSSSRQAVALPTPFLRRVKNQPLSSSPNRGLVDDNLAWPTAVVEQSYPDVGDSGNNSQPRNNKWRCSHPSQYTSVRCSFETEFDCLRGSTDPERYALYESVFRALDSLLRATSPTTKQPAAEVPAAPKSLLAMCLRKVPDYVAELEFWEQKDAEDHGTKSMQDHSTRVSFEVYSELEGLGVGASGGWKHLCTVVRAHGVHIIREAVSEGQILDDAFTKILIRLCMEYMPHTEFAALIDSFVDRQYPKPSCAEDGLFCTPALQPLRVIMNFCWNRKSFALGKLADLFAGGLLPAEWIVQEDFNKFWVWMAGEVVKKSLCQDAVEFIISTVSGLCRLVSGAGGRHKGGTTEYEHPPGLVQKKLSGALAALTSIVLLVQQGASSARRIVSVSKRVTFIAESCSAEMTNKLRTKTATQQRGIYLLSLCAYLSSKSDSALSKIQAAWRKLQGSKGSDGWTRQYDATTVFISTIAYVCGRGAASSPGVYLARLCDELEKLELPGDPFSNIRVDGAFSLAEQTGDLRDLAFAESLKAGSFRTNSISNLDKNGKVRGTRGGGGDKDKTSFVGFRWDEGISEWVNVSPVLAPMRRRSMRIPLTLAYVDNHLMTTVPVVRIIGTSRGSVTEEGEGEDENDSTPTSKTSDDEAYVSDNPGEPIVSPISKGPYYQKDVVDEDEGEGEEGIEGQEEDTADEQEPDEQPSSPQPETEPSAVLLETPLPENLLGSHRLRRPVKPLLVSSSPFRPDDYDDDGDDDELSSGSGNKRRPTAKPSTSTMPTKKGRKRRARTSLLSLQPVRKVNVVAGAAGTEGNYDRVTRVFGDVIDDLSSDVDELSFC</sequence>
<evidence type="ECO:0000256" key="1">
    <source>
        <dbReference type="SAM" id="MobiDB-lite"/>
    </source>
</evidence>
<feature type="compositionally biased region" description="Acidic residues" evidence="1">
    <location>
        <begin position="734"/>
        <end position="743"/>
    </location>
</feature>
<feature type="compositionally biased region" description="Low complexity" evidence="1">
    <location>
        <begin position="807"/>
        <end position="817"/>
    </location>
</feature>
<feature type="region of interest" description="Disordered" evidence="1">
    <location>
        <begin position="159"/>
        <end position="180"/>
    </location>
</feature>
<feature type="region of interest" description="Disordered" evidence="1">
    <location>
        <begin position="728"/>
        <end position="817"/>
    </location>
</feature>
<organism evidence="2 3">
    <name type="scientific">Apodospora peruviana</name>
    <dbReference type="NCBI Taxonomy" id="516989"/>
    <lineage>
        <taxon>Eukaryota</taxon>
        <taxon>Fungi</taxon>
        <taxon>Dikarya</taxon>
        <taxon>Ascomycota</taxon>
        <taxon>Pezizomycotina</taxon>
        <taxon>Sordariomycetes</taxon>
        <taxon>Sordariomycetidae</taxon>
        <taxon>Sordariales</taxon>
        <taxon>Lasiosphaeriaceae</taxon>
        <taxon>Apodospora</taxon>
    </lineage>
</organism>
<evidence type="ECO:0000313" key="3">
    <source>
        <dbReference type="Proteomes" id="UP001283341"/>
    </source>
</evidence>
<dbReference type="AlphaFoldDB" id="A0AAE0HVE5"/>